<keyword evidence="2" id="KW-0472">Membrane</keyword>
<proteinExistence type="predicted"/>
<protein>
    <submittedName>
        <fullName evidence="4">Uncharacterized protein</fullName>
    </submittedName>
</protein>
<evidence type="ECO:0000256" key="2">
    <source>
        <dbReference type="SAM" id="Phobius"/>
    </source>
</evidence>
<dbReference type="EMBL" id="NESQ01000029">
    <property type="protein sequence ID" value="PUU82356.1"/>
    <property type="molecule type" value="Genomic_DNA"/>
</dbReference>
<feature type="signal peptide" evidence="3">
    <location>
        <begin position="1"/>
        <end position="28"/>
    </location>
</feature>
<sequence>MLKPNTSPPPFLSFLLTLFLLNPTFTSAQHTSDVDEEKQGQTVVSADAPPPLGPNPAQTGPKPIIAGLDDSLAIACIVVSISLIVVISMLVYVWYRRRRLRRARVPPQSLDKVALVNRKGSLASVDGQESPLPSPQRKLERTETEVSFASEVTVMDQIQKPQPVFHAM</sequence>
<evidence type="ECO:0000256" key="3">
    <source>
        <dbReference type="SAM" id="SignalP"/>
    </source>
</evidence>
<dbReference type="OrthoDB" id="5411514at2759"/>
<gene>
    <name evidence="4" type="ORF">B9Z19DRAFT_968326</name>
</gene>
<accession>A0A2T7A3N8</accession>
<comment type="caution">
    <text evidence="4">The sequence shown here is derived from an EMBL/GenBank/DDBJ whole genome shotgun (WGS) entry which is preliminary data.</text>
</comment>
<keyword evidence="2" id="KW-0812">Transmembrane</keyword>
<evidence type="ECO:0000313" key="5">
    <source>
        <dbReference type="Proteomes" id="UP000244722"/>
    </source>
</evidence>
<reference evidence="4 5" key="1">
    <citation type="submission" date="2017-04" db="EMBL/GenBank/DDBJ databases">
        <title>Draft genome sequence of Tuber borchii Vittad., a whitish edible truffle.</title>
        <authorList>
            <consortium name="DOE Joint Genome Institute"/>
            <person name="Murat C."/>
            <person name="Kuo A."/>
            <person name="Barry K.W."/>
            <person name="Clum A."/>
            <person name="Dockter R.B."/>
            <person name="Fauchery L."/>
            <person name="Iotti M."/>
            <person name="Kohler A."/>
            <person name="Labutti K."/>
            <person name="Lindquist E.A."/>
            <person name="Lipzen A."/>
            <person name="Ohm R.A."/>
            <person name="Wang M."/>
            <person name="Grigoriev I.V."/>
            <person name="Zambonelli A."/>
            <person name="Martin F.M."/>
        </authorList>
    </citation>
    <scope>NUCLEOTIDE SEQUENCE [LARGE SCALE GENOMIC DNA]</scope>
    <source>
        <strain evidence="4 5">Tbo3840</strain>
    </source>
</reference>
<feature type="transmembrane region" description="Helical" evidence="2">
    <location>
        <begin position="72"/>
        <end position="95"/>
    </location>
</feature>
<keyword evidence="2" id="KW-1133">Transmembrane helix</keyword>
<dbReference type="AlphaFoldDB" id="A0A2T7A3N8"/>
<evidence type="ECO:0000313" key="4">
    <source>
        <dbReference type="EMBL" id="PUU82356.1"/>
    </source>
</evidence>
<evidence type="ECO:0000256" key="1">
    <source>
        <dbReference type="SAM" id="MobiDB-lite"/>
    </source>
</evidence>
<feature type="region of interest" description="Disordered" evidence="1">
    <location>
        <begin position="30"/>
        <end position="61"/>
    </location>
</feature>
<keyword evidence="5" id="KW-1185">Reference proteome</keyword>
<organism evidence="4 5">
    <name type="scientific">Tuber borchii</name>
    <name type="common">White truffle</name>
    <dbReference type="NCBI Taxonomy" id="42251"/>
    <lineage>
        <taxon>Eukaryota</taxon>
        <taxon>Fungi</taxon>
        <taxon>Dikarya</taxon>
        <taxon>Ascomycota</taxon>
        <taxon>Pezizomycotina</taxon>
        <taxon>Pezizomycetes</taxon>
        <taxon>Pezizales</taxon>
        <taxon>Tuberaceae</taxon>
        <taxon>Tuber</taxon>
    </lineage>
</organism>
<name>A0A2T7A3N8_TUBBO</name>
<feature type="chain" id="PRO_5015407183" evidence="3">
    <location>
        <begin position="29"/>
        <end position="168"/>
    </location>
</feature>
<dbReference type="Proteomes" id="UP000244722">
    <property type="component" value="Unassembled WGS sequence"/>
</dbReference>
<keyword evidence="3" id="KW-0732">Signal</keyword>